<dbReference type="EMBL" id="VJMZ01000001">
    <property type="protein sequence ID" value="TRM12042.1"/>
    <property type="molecule type" value="Genomic_DNA"/>
</dbReference>
<dbReference type="Gene3D" id="3.30.390.10">
    <property type="entry name" value="Enolase-like, N-terminal domain"/>
    <property type="match status" value="1"/>
</dbReference>
<keyword evidence="10" id="KW-1185">Reference proteome</keyword>
<dbReference type="PANTHER" id="PTHR48073">
    <property type="entry name" value="O-SUCCINYLBENZOATE SYNTHASE-RELATED"/>
    <property type="match status" value="1"/>
</dbReference>
<evidence type="ECO:0000256" key="6">
    <source>
        <dbReference type="ARBA" id="ARBA00029491"/>
    </source>
</evidence>
<comment type="function">
    <text evidence="7">Converts 2-succinyl-6-hydroxy-2,4-cyclohexadiene-1-carboxylate (SHCHC) to 2-succinylbenzoate (OSB).</text>
</comment>
<sequence>MYIKEINLYKITMKMRNPFTTSFGTEQNRKFILVEVKNENDLSGWGECVTTERPLYIEEFTDASWMMLEKFLIPAVLKTKIEHPDELQDRFKAYKRNHLAKSALEAAVWDLYAKSKDMTLAEALGGVKSTIEVGVSLGIEEDIHTLLNNIKQKTEEGYKRIKIKIKPGKDVNVLAEVRKQFPDIPLMVDANSAYTLDDIPTLKEMDRFNLMMIEQPLTAGDLIDHAKLQKEMETPICLDESIHSYEDARKAVEIGSGKIINLKVGRVGGLTEAKRIHDLCKQENIPMWCGGMLESGVGRAHNIAITSLANFTLPGDTASSARYWHKDIIDPEVVVENGLLTVPDKAGIGFDVNLDEVLRNTTESKKFN</sequence>
<evidence type="ECO:0000256" key="7">
    <source>
        <dbReference type="HAMAP-Rule" id="MF_01933"/>
    </source>
</evidence>
<dbReference type="InterPro" id="IPR047585">
    <property type="entry name" value="MenC"/>
</dbReference>
<keyword evidence="5 7" id="KW-0456">Lyase</keyword>
<dbReference type="GO" id="GO:0009234">
    <property type="term" value="P:menaquinone biosynthetic process"/>
    <property type="evidence" value="ECO:0007669"/>
    <property type="project" value="UniProtKB-UniRule"/>
</dbReference>
<proteinExistence type="inferred from homology"/>
<dbReference type="InterPro" id="IPR029017">
    <property type="entry name" value="Enolase-like_N"/>
</dbReference>
<comment type="pathway">
    <text evidence="7">Quinol/quinone metabolism; 1,4-dihydroxy-2-naphthoate biosynthesis; 1,4-dihydroxy-2-naphthoate from chorismate: step 4/7.</text>
</comment>
<keyword evidence="2 7" id="KW-0474">Menaquinone biosynthesis</keyword>
<evidence type="ECO:0000256" key="5">
    <source>
        <dbReference type="ARBA" id="ARBA00023239"/>
    </source>
</evidence>
<comment type="pathway">
    <text evidence="7">Quinol/quinone metabolism; menaquinone biosynthesis.</text>
</comment>
<dbReference type="InterPro" id="IPR013342">
    <property type="entry name" value="Mandelate_racemase_C"/>
</dbReference>
<feature type="binding site" evidence="7">
    <location>
        <position position="214"/>
    </location>
    <ligand>
        <name>Mg(2+)</name>
        <dbReference type="ChEBI" id="CHEBI:18420"/>
    </ligand>
</feature>
<dbReference type="Proteomes" id="UP000319280">
    <property type="component" value="Unassembled WGS sequence"/>
</dbReference>
<feature type="domain" description="Mandelate racemase/muconate lactonizing enzyme C-terminal" evidence="8">
    <location>
        <begin position="143"/>
        <end position="235"/>
    </location>
</feature>
<gene>
    <name evidence="7 9" type="primary">menC</name>
    <name evidence="9" type="ORF">FH966_10305</name>
</gene>
<feature type="active site" description="Proton acceptor" evidence="7">
    <location>
        <position position="263"/>
    </location>
</feature>
<dbReference type="CDD" id="cd03317">
    <property type="entry name" value="NAAAR"/>
    <property type="match status" value="1"/>
</dbReference>
<dbReference type="GO" id="GO:0016854">
    <property type="term" value="F:racemase and epimerase activity"/>
    <property type="evidence" value="ECO:0007669"/>
    <property type="project" value="UniProtKB-ARBA"/>
</dbReference>
<dbReference type="InterPro" id="IPR013341">
    <property type="entry name" value="Mandelate_racemase_N_dom"/>
</dbReference>
<dbReference type="InterPro" id="IPR010197">
    <property type="entry name" value="OSBS/NAAAR"/>
</dbReference>
<feature type="active site" description="Proton donor" evidence="7">
    <location>
        <position position="164"/>
    </location>
</feature>
<dbReference type="SFLD" id="SFLDG00180">
    <property type="entry name" value="muconate_cycloisomerase"/>
    <property type="match status" value="1"/>
</dbReference>
<dbReference type="SUPFAM" id="SSF54826">
    <property type="entry name" value="Enolase N-terminal domain-like"/>
    <property type="match status" value="1"/>
</dbReference>
<comment type="caution">
    <text evidence="9">The sequence shown here is derived from an EMBL/GenBank/DDBJ whole genome shotgun (WGS) entry which is preliminary data.</text>
</comment>
<dbReference type="SMART" id="SM00922">
    <property type="entry name" value="MR_MLE"/>
    <property type="match status" value="1"/>
</dbReference>
<dbReference type="SFLD" id="SFLDF00009">
    <property type="entry name" value="o-succinylbenzoate_synthase"/>
    <property type="match status" value="1"/>
</dbReference>
<reference evidence="9 10" key="1">
    <citation type="submission" date="2019-07" db="EMBL/GenBank/DDBJ databases">
        <title>Genomic analysis of Lentibacillus sp. NKC851-2.</title>
        <authorList>
            <person name="Oh Y.J."/>
        </authorList>
    </citation>
    <scope>NUCLEOTIDE SEQUENCE [LARGE SCALE GENOMIC DNA]</scope>
    <source>
        <strain evidence="9 10">NKC851-2</strain>
    </source>
</reference>
<dbReference type="Pfam" id="PF13378">
    <property type="entry name" value="MR_MLE_C"/>
    <property type="match status" value="1"/>
</dbReference>
<evidence type="ECO:0000256" key="4">
    <source>
        <dbReference type="ARBA" id="ARBA00022842"/>
    </source>
</evidence>
<accession>A0A549YJK1</accession>
<comment type="catalytic activity">
    <reaction evidence="7">
        <text>(1R,6R)-6-hydroxy-2-succinyl-cyclohexa-2,4-diene-1-carboxylate = 2-succinylbenzoate + H2O</text>
        <dbReference type="Rhea" id="RHEA:10196"/>
        <dbReference type="ChEBI" id="CHEBI:15377"/>
        <dbReference type="ChEBI" id="CHEBI:18325"/>
        <dbReference type="ChEBI" id="CHEBI:58689"/>
        <dbReference type="EC" id="4.2.1.113"/>
    </reaction>
</comment>
<dbReference type="SFLD" id="SFLDS00001">
    <property type="entry name" value="Enolase"/>
    <property type="match status" value="1"/>
</dbReference>
<dbReference type="EC" id="4.2.1.113" evidence="6 7"/>
<protein>
    <recommendedName>
        <fullName evidence="6 7">o-succinylbenzoate synthase</fullName>
        <shortName evidence="7">OSB synthase</shortName>
        <shortName evidence="7">OSBS</shortName>
        <ecNumber evidence="6 7">4.2.1.113</ecNumber>
    </recommendedName>
    <alternativeName>
        <fullName evidence="7">4-(2'-carboxyphenyl)-4-oxybutyric acid synthase</fullName>
    </alternativeName>
    <alternativeName>
        <fullName evidence="7">o-succinylbenzoic acid synthase</fullName>
    </alternativeName>
</protein>
<dbReference type="InterPro" id="IPR036849">
    <property type="entry name" value="Enolase-like_C_sf"/>
</dbReference>
<dbReference type="UniPathway" id="UPA01057">
    <property type="reaction ID" value="UER00165"/>
</dbReference>
<evidence type="ECO:0000313" key="10">
    <source>
        <dbReference type="Proteomes" id="UP000319280"/>
    </source>
</evidence>
<dbReference type="GO" id="GO:0043748">
    <property type="term" value="F:O-succinylbenzoate synthase activity"/>
    <property type="evidence" value="ECO:0007669"/>
    <property type="project" value="UniProtKB-EC"/>
</dbReference>
<dbReference type="AlphaFoldDB" id="A0A549YJK1"/>
<dbReference type="GO" id="GO:0000287">
    <property type="term" value="F:magnesium ion binding"/>
    <property type="evidence" value="ECO:0007669"/>
    <property type="project" value="UniProtKB-UniRule"/>
</dbReference>
<dbReference type="Gene3D" id="3.20.20.120">
    <property type="entry name" value="Enolase-like C-terminal domain"/>
    <property type="match status" value="1"/>
</dbReference>
<feature type="binding site" evidence="7">
    <location>
        <position position="239"/>
    </location>
    <ligand>
        <name>Mg(2+)</name>
        <dbReference type="ChEBI" id="CHEBI:18420"/>
    </ligand>
</feature>
<dbReference type="Pfam" id="PF02746">
    <property type="entry name" value="MR_MLE_N"/>
    <property type="match status" value="1"/>
</dbReference>
<dbReference type="SUPFAM" id="SSF51604">
    <property type="entry name" value="Enolase C-terminal domain-like"/>
    <property type="match status" value="1"/>
</dbReference>
<comment type="cofactor">
    <cofactor evidence="1 7">
        <name>a divalent metal cation</name>
        <dbReference type="ChEBI" id="CHEBI:60240"/>
    </cofactor>
</comment>
<dbReference type="PANTHER" id="PTHR48073:SF5">
    <property type="entry name" value="O-SUCCINYLBENZOATE SYNTHASE"/>
    <property type="match status" value="1"/>
</dbReference>
<evidence type="ECO:0000256" key="1">
    <source>
        <dbReference type="ARBA" id="ARBA00001968"/>
    </source>
</evidence>
<comment type="similarity">
    <text evidence="7">Belongs to the mandelate racemase/muconate lactonizing enzyme family. MenC type 2 subfamily.</text>
</comment>
<evidence type="ECO:0000256" key="3">
    <source>
        <dbReference type="ARBA" id="ARBA00022723"/>
    </source>
</evidence>
<evidence type="ECO:0000259" key="8">
    <source>
        <dbReference type="SMART" id="SM00922"/>
    </source>
</evidence>
<dbReference type="RefSeq" id="WP_129676681.1">
    <property type="nucleotide sequence ID" value="NZ_VJMZ01000001.1"/>
</dbReference>
<keyword evidence="3 7" id="KW-0479">Metal-binding</keyword>
<name>A0A549YJK1_9BACI</name>
<organism evidence="9 10">
    <name type="scientific">Lentibacillus cibarius</name>
    <dbReference type="NCBI Taxonomy" id="2583219"/>
    <lineage>
        <taxon>Bacteria</taxon>
        <taxon>Bacillati</taxon>
        <taxon>Bacillota</taxon>
        <taxon>Bacilli</taxon>
        <taxon>Bacillales</taxon>
        <taxon>Bacillaceae</taxon>
        <taxon>Lentibacillus</taxon>
    </lineage>
</organism>
<keyword evidence="4 7" id="KW-0460">Magnesium</keyword>
<evidence type="ECO:0000256" key="2">
    <source>
        <dbReference type="ARBA" id="ARBA00022428"/>
    </source>
</evidence>
<dbReference type="NCBIfam" id="TIGR01928">
    <property type="entry name" value="menC_lowGC_arch"/>
    <property type="match status" value="1"/>
</dbReference>
<dbReference type="UniPathway" id="UPA00079"/>
<dbReference type="HAMAP" id="MF_01933">
    <property type="entry name" value="MenC_2"/>
    <property type="match status" value="1"/>
</dbReference>
<feature type="binding site" evidence="7">
    <location>
        <position position="189"/>
    </location>
    <ligand>
        <name>Mg(2+)</name>
        <dbReference type="ChEBI" id="CHEBI:18420"/>
    </ligand>
</feature>
<dbReference type="InterPro" id="IPR029065">
    <property type="entry name" value="Enolase_C-like"/>
</dbReference>
<evidence type="ECO:0000313" key="9">
    <source>
        <dbReference type="EMBL" id="TRM12042.1"/>
    </source>
</evidence>